<name>D0ABD4_9ORYZ</name>
<dbReference type="PANTHER" id="PTHR31973">
    <property type="entry name" value="POLYPROTEIN, PUTATIVE-RELATED"/>
    <property type="match status" value="1"/>
</dbReference>
<evidence type="ECO:0000259" key="1">
    <source>
        <dbReference type="Pfam" id="PF03108"/>
    </source>
</evidence>
<dbReference type="InterPro" id="IPR019557">
    <property type="entry name" value="AminoTfrase-like_pln_mobile"/>
</dbReference>
<protein>
    <submittedName>
        <fullName evidence="4">OO_Ba0005L10-OO_Ba0081K17.8 protein</fullName>
    </submittedName>
</protein>
<sequence length="805" mass="92493">MFGIDPLIEKFIVKAVWPVRSEYGWQWRVVEVASTGSWRKFVAKVREKYYSLAILVQKKIDIVGTGESSRTEVEQAHIVEETNISRSGEEEAVEEEATADVVMPGGNYPVNELDDDEPDSSLAVDAVEENDAVVEEMELENEEYISFVVQGQDTAQWDEETNVPEDWTTISMSRLGVNDGLDAHWRYDREKVQVGQMFHDKGHLQDAVKRWAFLQKREFRVKVSNRTTYDVKCTKPGCPWRVHGYKPQHDNLWVASRIEEHTYLLDNTPLVHRNMTAAFVAQMVYSKVVKKTSLSPFTIMHDVEKEYGYEISYDKAWRGKQKALEMRFGTYEDSYHNLPPLLEVLQARNPGTHMVILDEVNDNGKNVLRRAFWSFGCMIEAFRNCILLLCVDGTFMTGKYRGTILTAIEIDADSHVVPVAFAFVESENTSSWLWFLRHEELVAPVPPGGVPRGPGGLGSAPTLSRVFTVVVWHFIYYAEQIAELPVEEIPQYNWGSAVLAAIYAGLCDACTRNSKASSLTGCPLLLMLWAHERFDIGRPQLQSYASYGVDEMYKSGLEDIDDRPTMESLWTHREPRWVSETTCRVYTQFVADFDQLTPDRVRWTPYTHHDVVERAPHGLAQLCTRDIELWRTTCHLVLDVHIEPYHVQRVLKQFGMYQDYPPRGGRSLAVSLHKCFPPQGDTSIPHQASITDMFAPQPRAAYNSMAEFVEQVHTESNTLLQRLETRPQHVRQDNVAFVLRSFRSRAAALLRRVSCRSATDVEPPRRCQYKEWIDTKKVLSDLTSRVVQLELPEQYRFIKKQFERG</sequence>
<evidence type="ECO:0000259" key="2">
    <source>
        <dbReference type="Pfam" id="PF10536"/>
    </source>
</evidence>
<proteinExistence type="predicted"/>
<feature type="domain" description="Transposase MuDR plant" evidence="1">
    <location>
        <begin position="191"/>
        <end position="251"/>
    </location>
</feature>
<reference evidence="4" key="1">
    <citation type="journal article" date="2009" name="J. Genet. Genomics">
        <title>Analysis of collinear regions of Oryza AA and CC genomes.</title>
        <authorList>
            <person name="Feng Q."/>
            <person name="Huang T."/>
            <person name="Zhao Q."/>
            <person name="Zhu J."/>
            <person name="Lin Z."/>
            <person name="Han B."/>
        </authorList>
    </citation>
    <scope>NUCLEOTIDE SEQUENCE</scope>
</reference>
<dbReference type="PANTHER" id="PTHR31973:SF195">
    <property type="entry name" value="MUDR FAMILY TRANSPOSASE"/>
    <property type="match status" value="1"/>
</dbReference>
<feature type="domain" description="MULE transposase" evidence="3">
    <location>
        <begin position="389"/>
        <end position="437"/>
    </location>
</feature>
<dbReference type="EMBL" id="FP565615">
    <property type="protein sequence ID" value="CBG76257.1"/>
    <property type="molecule type" value="Genomic_DNA"/>
</dbReference>
<feature type="domain" description="Aminotransferase-like plant mobile" evidence="2">
    <location>
        <begin position="488"/>
        <end position="662"/>
    </location>
</feature>
<dbReference type="InterPro" id="IPR018289">
    <property type="entry name" value="MULE_transposase_dom"/>
</dbReference>
<gene>
    <name evidence="4" type="primary">OO_Ba0005L10-OO_Ba0081K17.8</name>
</gene>
<dbReference type="Pfam" id="PF10551">
    <property type="entry name" value="MULE"/>
    <property type="match status" value="1"/>
</dbReference>
<organism evidence="4">
    <name type="scientific">Oryza officinalis</name>
    <dbReference type="NCBI Taxonomy" id="4535"/>
    <lineage>
        <taxon>Eukaryota</taxon>
        <taxon>Viridiplantae</taxon>
        <taxon>Streptophyta</taxon>
        <taxon>Embryophyta</taxon>
        <taxon>Tracheophyta</taxon>
        <taxon>Spermatophyta</taxon>
        <taxon>Magnoliopsida</taxon>
        <taxon>Liliopsida</taxon>
        <taxon>Poales</taxon>
        <taxon>Poaceae</taxon>
        <taxon>BOP clade</taxon>
        <taxon>Oryzoideae</taxon>
        <taxon>Oryzeae</taxon>
        <taxon>Oryzinae</taxon>
        <taxon>Oryza</taxon>
    </lineage>
</organism>
<dbReference type="AlphaFoldDB" id="D0ABD4"/>
<evidence type="ECO:0000259" key="3">
    <source>
        <dbReference type="Pfam" id="PF10551"/>
    </source>
</evidence>
<reference evidence="4" key="2">
    <citation type="submission" date="2009-09" db="EMBL/GenBank/DDBJ databases">
        <authorList>
            <person name="Han"/>
            <person name="B"/>
            <person name="Feng"/>
            <person name="Q"/>
            <person name="Huang"/>
            <person name="T"/>
            <person name="Zhao"/>
            <person name="Q"/>
            <person name="Zhu"/>
            <person name="J J.and.Lin."/>
            <person name="Z X."/>
        </authorList>
    </citation>
    <scope>NUCLEOTIDE SEQUENCE</scope>
</reference>
<dbReference type="InterPro" id="IPR004332">
    <property type="entry name" value="Transposase_MuDR"/>
</dbReference>
<evidence type="ECO:0000313" key="4">
    <source>
        <dbReference type="EMBL" id="CBG76257.1"/>
    </source>
</evidence>
<accession>D0ABD4</accession>
<dbReference type="Pfam" id="PF10536">
    <property type="entry name" value="PMD"/>
    <property type="match status" value="1"/>
</dbReference>
<dbReference type="Pfam" id="PF03108">
    <property type="entry name" value="DBD_Tnp_Mut"/>
    <property type="match status" value="1"/>
</dbReference>